<keyword evidence="2" id="KW-0732">Signal</keyword>
<dbReference type="Proteomes" id="UP001138757">
    <property type="component" value="Unassembled WGS sequence"/>
</dbReference>
<dbReference type="AlphaFoldDB" id="A0A9X1DDS5"/>
<evidence type="ECO:0000256" key="2">
    <source>
        <dbReference type="SAM" id="SignalP"/>
    </source>
</evidence>
<dbReference type="EMBL" id="JAHGAW010000010">
    <property type="protein sequence ID" value="MBT2188327.1"/>
    <property type="molecule type" value="Genomic_DNA"/>
</dbReference>
<evidence type="ECO:0000313" key="4">
    <source>
        <dbReference type="Proteomes" id="UP001138757"/>
    </source>
</evidence>
<comment type="caution">
    <text evidence="3">The sequence shown here is derived from an EMBL/GenBank/DDBJ whole genome shotgun (WGS) entry which is preliminary data.</text>
</comment>
<proteinExistence type="predicted"/>
<feature type="signal peptide" evidence="2">
    <location>
        <begin position="1"/>
        <end position="19"/>
    </location>
</feature>
<sequence>MFLKLMIPTLIAMPAALLAQSPSATHEPVSSPGKSHIHMRPLAQSSAAPGKCHPDATKAVACEAHARVKQAEALARARTVEAARLSQR</sequence>
<reference evidence="3" key="1">
    <citation type="submission" date="2021-05" db="EMBL/GenBank/DDBJ databases">
        <title>Genome of Sphingobium sp. strain.</title>
        <authorList>
            <person name="Fan R."/>
        </authorList>
    </citation>
    <scope>NUCLEOTIDE SEQUENCE</scope>
    <source>
        <strain evidence="3">H33</strain>
    </source>
</reference>
<feature type="region of interest" description="Disordered" evidence="1">
    <location>
        <begin position="21"/>
        <end position="53"/>
    </location>
</feature>
<evidence type="ECO:0000313" key="3">
    <source>
        <dbReference type="EMBL" id="MBT2188327.1"/>
    </source>
</evidence>
<protein>
    <submittedName>
        <fullName evidence="3">Uncharacterized protein</fullName>
    </submittedName>
</protein>
<gene>
    <name evidence="3" type="ORF">KK488_15330</name>
</gene>
<keyword evidence="4" id="KW-1185">Reference proteome</keyword>
<name>A0A9X1DDS5_9SPHN</name>
<dbReference type="RefSeq" id="WP_214624583.1">
    <property type="nucleotide sequence ID" value="NZ_JAHGAW010000010.1"/>
</dbReference>
<feature type="chain" id="PRO_5040760403" evidence="2">
    <location>
        <begin position="20"/>
        <end position="88"/>
    </location>
</feature>
<accession>A0A9X1DDS5</accession>
<organism evidence="3 4">
    <name type="scientific">Sphingobium nicotianae</name>
    <dbReference type="NCBI Taxonomy" id="2782607"/>
    <lineage>
        <taxon>Bacteria</taxon>
        <taxon>Pseudomonadati</taxon>
        <taxon>Pseudomonadota</taxon>
        <taxon>Alphaproteobacteria</taxon>
        <taxon>Sphingomonadales</taxon>
        <taxon>Sphingomonadaceae</taxon>
        <taxon>Sphingobium</taxon>
    </lineage>
</organism>
<evidence type="ECO:0000256" key="1">
    <source>
        <dbReference type="SAM" id="MobiDB-lite"/>
    </source>
</evidence>